<reference evidence="4" key="1">
    <citation type="submission" date="2024-02" db="UniProtKB">
        <authorList>
            <consortium name="WormBaseParasite"/>
        </authorList>
    </citation>
    <scope>IDENTIFICATION</scope>
</reference>
<evidence type="ECO:0000256" key="1">
    <source>
        <dbReference type="SAM" id="MobiDB-lite"/>
    </source>
</evidence>
<keyword evidence="2" id="KW-0472">Membrane</keyword>
<dbReference type="AlphaFoldDB" id="A0AAF3ENI3"/>
<feature type="compositionally biased region" description="Polar residues" evidence="1">
    <location>
        <begin position="621"/>
        <end position="634"/>
    </location>
</feature>
<keyword evidence="2" id="KW-1133">Transmembrane helix</keyword>
<feature type="transmembrane region" description="Helical" evidence="2">
    <location>
        <begin position="71"/>
        <end position="90"/>
    </location>
</feature>
<dbReference type="WBParaSite" id="MBELARI_LOCUS15606">
    <property type="protein sequence ID" value="MBELARI_LOCUS15606"/>
    <property type="gene ID" value="MBELARI_LOCUS15606"/>
</dbReference>
<name>A0AAF3ENI3_9BILA</name>
<feature type="compositionally biased region" description="Polar residues" evidence="1">
    <location>
        <begin position="521"/>
        <end position="555"/>
    </location>
</feature>
<feature type="compositionally biased region" description="Basic and acidic residues" evidence="1">
    <location>
        <begin position="635"/>
        <end position="666"/>
    </location>
</feature>
<feature type="region of interest" description="Disordered" evidence="1">
    <location>
        <begin position="616"/>
        <end position="681"/>
    </location>
</feature>
<organism evidence="3 4">
    <name type="scientific">Mesorhabditis belari</name>
    <dbReference type="NCBI Taxonomy" id="2138241"/>
    <lineage>
        <taxon>Eukaryota</taxon>
        <taxon>Metazoa</taxon>
        <taxon>Ecdysozoa</taxon>
        <taxon>Nematoda</taxon>
        <taxon>Chromadorea</taxon>
        <taxon>Rhabditida</taxon>
        <taxon>Rhabditina</taxon>
        <taxon>Rhabditomorpha</taxon>
        <taxon>Rhabditoidea</taxon>
        <taxon>Rhabditidae</taxon>
        <taxon>Mesorhabditinae</taxon>
        <taxon>Mesorhabditis</taxon>
    </lineage>
</organism>
<protein>
    <submittedName>
        <fullName evidence="4">Uncharacterized protein</fullName>
    </submittedName>
</protein>
<sequence length="1202" mass="135198">MAGLPLEMPNLLNSRAMGFLGWVGSNKQLKAAAVGKFWEAHGKQVLMCAAAGVVLLIGIGISVFAGPFIAAVIGGALISAGISGIMTSLSSKTTWESFFEQMAIGAVVGAVSGLFSWGASALIGKFTARGIHWGWKVAISFGTRMTSGITSSVVVKGIVNKLSGRRFFDDWKQAAKTGAIMGLIAFGCDAIGFFNWEQANKVTNDMINKANKSIQSLKDSFNAVTAPWARHTLTTMAELGKAGVENAWIQWITTGKIDWRVVALGVIVYGGMKAARAGYKYATDKGPQKEKNDEQIREVIDDYEHYGEDDQANKNGSVEKPACIGSIRDNKTGNVGKGVNFNARVEKANGNLKKPGDSGFIKNDHRDDLSMGYLVVEGETYKVNGQTVKATGRFMNMTDADASANFGADDYMKQQRGCAEPDMIQKLDMANDCKTPLKHTNLFAFGKTFNKGQGYVGIKPPCDSCKSIPGTTNLSNPSTFRANVQENYFSVDPETHPIYHNLHHSEKNEKTTASAKGENDTPANSGCSNERTNQPQPIYQQSNERSAQSKASTPKSSKDKIKHQAKEKTPDLFQNIEDEVGFVKRAEQELLKEKREAERLEKDDLLRENRPIIRQEEHVYSKSTTNMANTNASESHQDKKRTEYNKERDEQREISEKKPKKSHEPSLKQQSTSLTNGKAEKKKKRVDIFPIISYSEKHNKYMMIEKKDWPKFPEGPTKVIGFTGMRGSGRTTLIHSLLYKAGYALSAEQAISSRLGIGLNMYVLREDGLIFVDVCDSMDSVDEKQNPNSTETASTPLGSYALEIFSYVNCDHLVFSYALDDQCSQSTKQLDDFFHKRTQLLYTSSSFLSRYGAQNITFLLRGNKPNEKTLEKWRELVKLYADEEMDKEGNPEPNEQTVEKWRELVKLHADKEMDKEGNPEPKRNLDEDHHFYMKLLHTVRCFPLQYFQLERSLAGHQQYEEQFENLWKRVIDETSYHMVTLNHNIDDLKDVTVQGRLITTWNEISTSKQINEISTAVANEEYTKKQASGPNPVKTFFENIQHFRSELPSQCSSFSAKVDEFFEKCKEEGERWEKIPPKDRDQSLFFRILLDFAALCIRESLKFDNLSEGIGLGLEGFTLFKETHGGSMDFVLLRYAVFDCDLIGLLSEEIIYMNYSNCWNVLCRLATCGFRVLLLSFPIWAATLRLLEREDELVGDKLRLYK</sequence>
<feature type="transmembrane region" description="Helical" evidence="2">
    <location>
        <begin position="102"/>
        <end position="123"/>
    </location>
</feature>
<feature type="transmembrane region" description="Helical" evidence="2">
    <location>
        <begin position="45"/>
        <end position="65"/>
    </location>
</feature>
<keyword evidence="3" id="KW-1185">Reference proteome</keyword>
<evidence type="ECO:0000256" key="2">
    <source>
        <dbReference type="SAM" id="Phobius"/>
    </source>
</evidence>
<feature type="compositionally biased region" description="Basic and acidic residues" evidence="1">
    <location>
        <begin position="556"/>
        <end position="570"/>
    </location>
</feature>
<feature type="region of interest" description="Disordered" evidence="1">
    <location>
        <begin position="507"/>
        <end position="573"/>
    </location>
</feature>
<keyword evidence="2" id="KW-0812">Transmembrane</keyword>
<dbReference type="Proteomes" id="UP000887575">
    <property type="component" value="Unassembled WGS sequence"/>
</dbReference>
<feature type="transmembrane region" description="Helical" evidence="2">
    <location>
        <begin position="135"/>
        <end position="159"/>
    </location>
</feature>
<evidence type="ECO:0000313" key="4">
    <source>
        <dbReference type="WBParaSite" id="MBELARI_LOCUS15606"/>
    </source>
</evidence>
<proteinExistence type="predicted"/>
<accession>A0AAF3ENI3</accession>
<evidence type="ECO:0000313" key="3">
    <source>
        <dbReference type="Proteomes" id="UP000887575"/>
    </source>
</evidence>